<proteinExistence type="predicted"/>
<accession>A0A221P2H6</accession>
<reference evidence="3 4" key="1">
    <citation type="submission" date="2017-07" db="EMBL/GenBank/DDBJ databases">
        <title>Genome sequence of Streptomyces pluripotens MUSC 137T.</title>
        <authorList>
            <person name="Ser H.-L."/>
            <person name="Lee L.-H."/>
        </authorList>
    </citation>
    <scope>NUCLEOTIDE SEQUENCE [LARGE SCALE GENOMIC DNA]</scope>
    <source>
        <strain evidence="3 4">MUSC 137</strain>
    </source>
</reference>
<sequence>MSSPLCRRCPVLDPTEATVAQLRKALGDGSLTALELTRWYLDRIERFNDELCAVIEVNPDAEAEAARLDAGPIRGPLHGVPVLLKDNLDTADRMHTTSGSTVMLGSRPDRDATVVARLRAAGAVLLGKANKTSWILGPAGWSARGGQTRNPYDPTRSPHGSSSGSAVGASANLCAVAIGTETIGSILGPAAANCLVGVKPTTGLTSRAGMIPGIPSFDSIGPLARSVADAAEVLSMIAGPDPLDAATDGVPVLDYLSFLGATDLRGVRIGVPRKMFFGYSEAADAVAESALEALSGVGAVIVEDTDIPGADELTTDPSFGRVVVNETAHGLGQYLARTPGSHPRTIAALVEANRANAAVELELYEQDILEMLAAHAPDLDDPGYRDALATVRRKARAEGIDAVMDEHRLDALVMPTCPPPWPIDVVEGDPDPHGAALVPGLAGYPAISVPAGWTEGLPVGITFTGRAFSEPVLFRLAHVFERTRPSRRPPGATTGVR</sequence>
<organism evidence="3 4">
    <name type="scientific">Streptomyces pluripotens</name>
    <dbReference type="NCBI Taxonomy" id="1355015"/>
    <lineage>
        <taxon>Bacteria</taxon>
        <taxon>Bacillati</taxon>
        <taxon>Actinomycetota</taxon>
        <taxon>Actinomycetes</taxon>
        <taxon>Kitasatosporales</taxon>
        <taxon>Streptomycetaceae</taxon>
        <taxon>Streptomyces</taxon>
    </lineage>
</organism>
<keyword evidence="3" id="KW-0378">Hydrolase</keyword>
<protein>
    <submittedName>
        <fullName evidence="3">Amidase</fullName>
        <ecNumber evidence="3">3.5.1.4</ecNumber>
    </submittedName>
</protein>
<dbReference type="InterPro" id="IPR023631">
    <property type="entry name" value="Amidase_dom"/>
</dbReference>
<evidence type="ECO:0000256" key="1">
    <source>
        <dbReference type="SAM" id="MobiDB-lite"/>
    </source>
</evidence>
<feature type="domain" description="Amidase" evidence="2">
    <location>
        <begin position="35"/>
        <end position="472"/>
    </location>
</feature>
<dbReference type="SUPFAM" id="SSF75304">
    <property type="entry name" value="Amidase signature (AS) enzymes"/>
    <property type="match status" value="1"/>
</dbReference>
<dbReference type="InterPro" id="IPR036928">
    <property type="entry name" value="AS_sf"/>
</dbReference>
<dbReference type="AlphaFoldDB" id="A0A221P2H6"/>
<feature type="region of interest" description="Disordered" evidence="1">
    <location>
        <begin position="145"/>
        <end position="164"/>
    </location>
</feature>
<dbReference type="Pfam" id="PF01425">
    <property type="entry name" value="Amidase"/>
    <property type="match status" value="1"/>
</dbReference>
<dbReference type="OrthoDB" id="9811471at2"/>
<evidence type="ECO:0000313" key="4">
    <source>
        <dbReference type="Proteomes" id="UP000031501"/>
    </source>
</evidence>
<dbReference type="Gene3D" id="3.90.1300.10">
    <property type="entry name" value="Amidase signature (AS) domain"/>
    <property type="match status" value="1"/>
</dbReference>
<name>A0A221P2H6_9ACTN</name>
<dbReference type="GO" id="GO:0004040">
    <property type="term" value="F:amidase activity"/>
    <property type="evidence" value="ECO:0007669"/>
    <property type="project" value="UniProtKB-EC"/>
</dbReference>
<dbReference type="Proteomes" id="UP000031501">
    <property type="component" value="Chromosome"/>
</dbReference>
<dbReference type="STRING" id="1355015.LK06_021065"/>
<evidence type="ECO:0000313" key="3">
    <source>
        <dbReference type="EMBL" id="ASN26276.1"/>
    </source>
</evidence>
<dbReference type="PANTHER" id="PTHR42678">
    <property type="entry name" value="AMIDASE"/>
    <property type="match status" value="1"/>
</dbReference>
<dbReference type="PANTHER" id="PTHR42678:SF34">
    <property type="entry name" value="OS04G0183300 PROTEIN"/>
    <property type="match status" value="1"/>
</dbReference>
<gene>
    <name evidence="3" type="ORF">LK07_22225</name>
</gene>
<keyword evidence="4" id="KW-1185">Reference proteome</keyword>
<dbReference type="EC" id="3.5.1.4" evidence="3"/>
<evidence type="ECO:0000259" key="2">
    <source>
        <dbReference type="Pfam" id="PF01425"/>
    </source>
</evidence>
<dbReference type="KEGG" id="splu:LK06_021065"/>
<dbReference type="EMBL" id="CP022433">
    <property type="protein sequence ID" value="ASN26276.1"/>
    <property type="molecule type" value="Genomic_DNA"/>
</dbReference>